<dbReference type="InterPro" id="IPR011990">
    <property type="entry name" value="TPR-like_helical_dom_sf"/>
</dbReference>
<evidence type="ECO:0000313" key="3">
    <source>
        <dbReference type="Proteomes" id="UP000183417"/>
    </source>
</evidence>
<accession>A0A1H3I0Z4</accession>
<sequence>MRNSGALRPRWQVVAWACAALAFAGGLALIFFAEPASEVRHAQVSATKPPAQASEPAAPAPETPAPPAIASVPAPVPVAPPTAPRAKAFPAVVVDASAEILYNRLASSEVTLDQAGEVAKLHKALEPCWMASLYERMALLVPPDSDPKGHAMAQRLAREQRASARPGCGQLPMDAYTRADEWTARLAVQGDPQSMMDYGGAYWTRGLEHARTDPERLAEYRRTTLIYLNALIDQGYVDALISMASIRSNPTWGEPQPAEVWAYVYADAKAKGNVSSQANLLQSIDQRVPPEGRQRARDMAQELLRRCCGG</sequence>
<evidence type="ECO:0000313" key="2">
    <source>
        <dbReference type="EMBL" id="SDY21396.1"/>
    </source>
</evidence>
<dbReference type="Proteomes" id="UP000183417">
    <property type="component" value="Unassembled WGS sequence"/>
</dbReference>
<feature type="region of interest" description="Disordered" evidence="1">
    <location>
        <begin position="43"/>
        <end position="68"/>
    </location>
</feature>
<reference evidence="2 3" key="1">
    <citation type="submission" date="2016-10" db="EMBL/GenBank/DDBJ databases">
        <authorList>
            <person name="de Groot N.N."/>
        </authorList>
    </citation>
    <scope>NUCLEOTIDE SEQUENCE [LARGE SCALE GENOMIC DNA]</scope>
    <source>
        <strain evidence="2 3">LMG 24775</strain>
    </source>
</reference>
<proteinExistence type="predicted"/>
<dbReference type="EMBL" id="FNPE01000003">
    <property type="protein sequence ID" value="SDY21396.1"/>
    <property type="molecule type" value="Genomic_DNA"/>
</dbReference>
<name>A0A1H3I0Z4_9BURK</name>
<dbReference type="GeneID" id="94689366"/>
<evidence type="ECO:0000256" key="1">
    <source>
        <dbReference type="SAM" id="MobiDB-lite"/>
    </source>
</evidence>
<organism evidence="2 3">
    <name type="scientific">Delftia lacustris</name>
    <dbReference type="NCBI Taxonomy" id="558537"/>
    <lineage>
        <taxon>Bacteria</taxon>
        <taxon>Pseudomonadati</taxon>
        <taxon>Pseudomonadota</taxon>
        <taxon>Betaproteobacteria</taxon>
        <taxon>Burkholderiales</taxon>
        <taxon>Comamonadaceae</taxon>
        <taxon>Delftia</taxon>
    </lineage>
</organism>
<gene>
    <name evidence="2" type="ORF">SAMN05421547_103130</name>
</gene>
<protein>
    <submittedName>
        <fullName evidence="2">Uncharacterized protein</fullName>
    </submittedName>
</protein>
<dbReference type="RefSeq" id="WP_143044509.1">
    <property type="nucleotide sequence ID" value="NZ_CP141274.1"/>
</dbReference>
<dbReference type="AlphaFoldDB" id="A0A1H3I0Z4"/>
<feature type="compositionally biased region" description="Pro residues" evidence="1">
    <location>
        <begin position="58"/>
        <end position="67"/>
    </location>
</feature>
<dbReference type="Gene3D" id="1.25.40.10">
    <property type="entry name" value="Tetratricopeptide repeat domain"/>
    <property type="match status" value="1"/>
</dbReference>